<reference evidence="2" key="1">
    <citation type="journal article" date="2022" name="Int. J. Mol. Sci.">
        <title>Draft Genome of Tanacetum Coccineum: Genomic Comparison of Closely Related Tanacetum-Family Plants.</title>
        <authorList>
            <person name="Yamashiro T."/>
            <person name="Shiraishi A."/>
            <person name="Nakayama K."/>
            <person name="Satake H."/>
        </authorList>
    </citation>
    <scope>NUCLEOTIDE SEQUENCE</scope>
</reference>
<accession>A0ABQ5FAL8</accession>
<evidence type="ECO:0000313" key="3">
    <source>
        <dbReference type="Proteomes" id="UP001151760"/>
    </source>
</evidence>
<dbReference type="Proteomes" id="UP001151760">
    <property type="component" value="Unassembled WGS sequence"/>
</dbReference>
<comment type="caution">
    <text evidence="2">The sequence shown here is derived from an EMBL/GenBank/DDBJ whole genome shotgun (WGS) entry which is preliminary data.</text>
</comment>
<reference evidence="2" key="2">
    <citation type="submission" date="2022-01" db="EMBL/GenBank/DDBJ databases">
        <authorList>
            <person name="Yamashiro T."/>
            <person name="Shiraishi A."/>
            <person name="Satake H."/>
            <person name="Nakayama K."/>
        </authorList>
    </citation>
    <scope>NUCLEOTIDE SEQUENCE</scope>
</reference>
<proteinExistence type="predicted"/>
<sequence>MCQNLGELLIHLIVPKPRRASHSLCKSLGKKIAKRLSSSFNKKLESIMTQLPKKGMSLDKTPMVGEEDEEYEENDDEEMEVLDEDEDEDEEINDGNDSVE</sequence>
<name>A0ABQ5FAL8_9ASTR</name>
<evidence type="ECO:0000256" key="1">
    <source>
        <dbReference type="SAM" id="MobiDB-lite"/>
    </source>
</evidence>
<keyword evidence="3" id="KW-1185">Reference proteome</keyword>
<gene>
    <name evidence="2" type="ORF">Tco_1003805</name>
</gene>
<feature type="compositionally biased region" description="Acidic residues" evidence="1">
    <location>
        <begin position="65"/>
        <end position="100"/>
    </location>
</feature>
<protein>
    <submittedName>
        <fullName evidence="2">Uncharacterized protein</fullName>
    </submittedName>
</protein>
<evidence type="ECO:0000313" key="2">
    <source>
        <dbReference type="EMBL" id="GJT60272.1"/>
    </source>
</evidence>
<feature type="region of interest" description="Disordered" evidence="1">
    <location>
        <begin position="51"/>
        <end position="100"/>
    </location>
</feature>
<organism evidence="2 3">
    <name type="scientific">Tanacetum coccineum</name>
    <dbReference type="NCBI Taxonomy" id="301880"/>
    <lineage>
        <taxon>Eukaryota</taxon>
        <taxon>Viridiplantae</taxon>
        <taxon>Streptophyta</taxon>
        <taxon>Embryophyta</taxon>
        <taxon>Tracheophyta</taxon>
        <taxon>Spermatophyta</taxon>
        <taxon>Magnoliopsida</taxon>
        <taxon>eudicotyledons</taxon>
        <taxon>Gunneridae</taxon>
        <taxon>Pentapetalae</taxon>
        <taxon>asterids</taxon>
        <taxon>campanulids</taxon>
        <taxon>Asterales</taxon>
        <taxon>Asteraceae</taxon>
        <taxon>Asteroideae</taxon>
        <taxon>Anthemideae</taxon>
        <taxon>Anthemidinae</taxon>
        <taxon>Tanacetum</taxon>
    </lineage>
</organism>
<dbReference type="EMBL" id="BQNB010017184">
    <property type="protein sequence ID" value="GJT60272.1"/>
    <property type="molecule type" value="Genomic_DNA"/>
</dbReference>